<evidence type="ECO:0000256" key="1">
    <source>
        <dbReference type="SAM" id="Phobius"/>
    </source>
</evidence>
<keyword evidence="1" id="KW-1133">Transmembrane helix</keyword>
<dbReference type="Proteomes" id="UP000826195">
    <property type="component" value="Unassembled WGS sequence"/>
</dbReference>
<dbReference type="AlphaFoldDB" id="A0AAV7I0I9"/>
<comment type="caution">
    <text evidence="2">The sequence shown here is derived from an EMBL/GenBank/DDBJ whole genome shotgun (WGS) entry which is preliminary data.</text>
</comment>
<keyword evidence="1" id="KW-0472">Membrane</keyword>
<protein>
    <submittedName>
        <fullName evidence="2">Uncharacterized protein</fullName>
    </submittedName>
</protein>
<evidence type="ECO:0000313" key="2">
    <source>
        <dbReference type="EMBL" id="KAH0539329.1"/>
    </source>
</evidence>
<proteinExistence type="predicted"/>
<keyword evidence="3" id="KW-1185">Reference proteome</keyword>
<feature type="transmembrane region" description="Helical" evidence="1">
    <location>
        <begin position="298"/>
        <end position="326"/>
    </location>
</feature>
<evidence type="ECO:0000313" key="3">
    <source>
        <dbReference type="Proteomes" id="UP000826195"/>
    </source>
</evidence>
<organism evidence="2 3">
    <name type="scientific">Cotesia glomerata</name>
    <name type="common">Lepidopteran parasitic wasp</name>
    <name type="synonym">Apanteles glomeratus</name>
    <dbReference type="NCBI Taxonomy" id="32391"/>
    <lineage>
        <taxon>Eukaryota</taxon>
        <taxon>Metazoa</taxon>
        <taxon>Ecdysozoa</taxon>
        <taxon>Arthropoda</taxon>
        <taxon>Hexapoda</taxon>
        <taxon>Insecta</taxon>
        <taxon>Pterygota</taxon>
        <taxon>Neoptera</taxon>
        <taxon>Endopterygota</taxon>
        <taxon>Hymenoptera</taxon>
        <taxon>Apocrita</taxon>
        <taxon>Ichneumonoidea</taxon>
        <taxon>Braconidae</taxon>
        <taxon>Microgastrinae</taxon>
        <taxon>Cotesia</taxon>
    </lineage>
</organism>
<feature type="transmembrane region" description="Helical" evidence="1">
    <location>
        <begin position="128"/>
        <end position="150"/>
    </location>
</feature>
<gene>
    <name evidence="2" type="ORF">KQX54_004081</name>
</gene>
<sequence length="372" mass="43009">MKKETIIYIIGTFCILQIVDSHPEIASNSFDSKNEAQDIKYIGYPESHGESKLCFQPLRMADNSSVPFVELRIDSFAVFDRSKQSSEILALEGIFLYVVEPSYLEYAREELRLIKLGLNFCDSNVKPFLNTIAMVVILIFYGVSNLYLLYKWKSINKTLQKLPKKSHKEKIKLVIMLLLVPVGSILLSFLLYLVFNLPSEDIDLFYEQKVRFDLDQGSKLCLTPQQFAKKLATILSEKKINDIANFNQADKLVQDFNQEEQHIIIIRQTNLSQRDSIIIIGDNFWHRRRVDSFLKDEYLLLLIFSLIPIPMVIVIILLICFIKLLVKWTYVLLDRVSDMKKEFDSKVIVTPVLTLESNLEGSVTSELCTEKK</sequence>
<feature type="transmembrane region" description="Helical" evidence="1">
    <location>
        <begin position="171"/>
        <end position="195"/>
    </location>
</feature>
<keyword evidence="1" id="KW-0812">Transmembrane</keyword>
<reference evidence="2 3" key="1">
    <citation type="journal article" date="2021" name="J. Hered.">
        <title>A chromosome-level genome assembly of the parasitoid wasp, Cotesia glomerata (Hymenoptera: Braconidae).</title>
        <authorList>
            <person name="Pinto B.J."/>
            <person name="Weis J.J."/>
            <person name="Gamble T."/>
            <person name="Ode P.J."/>
            <person name="Paul R."/>
            <person name="Zaspel J.M."/>
        </authorList>
    </citation>
    <scope>NUCLEOTIDE SEQUENCE [LARGE SCALE GENOMIC DNA]</scope>
    <source>
        <strain evidence="2">CgM1</strain>
    </source>
</reference>
<accession>A0AAV7I0I9</accession>
<dbReference type="EMBL" id="JAHXZJ010002609">
    <property type="protein sequence ID" value="KAH0539329.1"/>
    <property type="molecule type" value="Genomic_DNA"/>
</dbReference>
<name>A0AAV7I0I9_COTGL</name>